<evidence type="ECO:0000313" key="26">
    <source>
        <dbReference type="Proteomes" id="UP001151699"/>
    </source>
</evidence>
<dbReference type="CDD" id="cd05146">
    <property type="entry name" value="RIO3_euk"/>
    <property type="match status" value="1"/>
</dbReference>
<dbReference type="Pfam" id="PF01163">
    <property type="entry name" value="RIO1"/>
    <property type="match status" value="1"/>
</dbReference>
<evidence type="ECO:0000256" key="14">
    <source>
        <dbReference type="ARBA" id="ARBA00022840"/>
    </source>
</evidence>
<dbReference type="OrthoDB" id="205248at2759"/>
<keyword evidence="17" id="KW-0051">Antiviral defense</keyword>
<dbReference type="GO" id="GO:0005524">
    <property type="term" value="F:ATP binding"/>
    <property type="evidence" value="ECO:0007669"/>
    <property type="project" value="UniProtKB-UniRule"/>
</dbReference>
<evidence type="ECO:0000256" key="17">
    <source>
        <dbReference type="ARBA" id="ARBA00023118"/>
    </source>
</evidence>
<evidence type="ECO:0000256" key="4">
    <source>
        <dbReference type="ARBA" id="ARBA00012513"/>
    </source>
</evidence>
<protein>
    <recommendedName>
        <fullName evidence="21 22">Serine/threonine-protein kinase RIO3</fullName>
        <ecNumber evidence="4 22">2.7.11.1</ecNumber>
    </recommendedName>
</protein>
<dbReference type="AlphaFoldDB" id="A0A9Q0MR52"/>
<comment type="similarity">
    <text evidence="3 22">Belongs to the protein kinase superfamily. RIO-type Ser/Thr kinase family.</text>
</comment>
<evidence type="ECO:0000256" key="5">
    <source>
        <dbReference type="ARBA" id="ARBA00022490"/>
    </source>
</evidence>
<reference evidence="25" key="1">
    <citation type="submission" date="2022-07" db="EMBL/GenBank/DDBJ databases">
        <authorList>
            <person name="Trinca V."/>
            <person name="Uliana J.V.C."/>
            <person name="Torres T.T."/>
            <person name="Ward R.J."/>
            <person name="Monesi N."/>
        </authorList>
    </citation>
    <scope>NUCLEOTIDE SEQUENCE</scope>
    <source>
        <strain evidence="25">HSMRA1968</strain>
        <tissue evidence="25">Whole embryos</tissue>
    </source>
</reference>
<evidence type="ECO:0000256" key="21">
    <source>
        <dbReference type="ARBA" id="ARBA00068351"/>
    </source>
</evidence>
<evidence type="ECO:0000256" key="10">
    <source>
        <dbReference type="ARBA" id="ARBA00022679"/>
    </source>
</evidence>
<dbReference type="SMART" id="SM00090">
    <property type="entry name" value="RIO"/>
    <property type="match status" value="1"/>
</dbReference>
<dbReference type="EMBL" id="WJQU01000004">
    <property type="protein sequence ID" value="KAJ6634762.1"/>
    <property type="molecule type" value="Genomic_DNA"/>
</dbReference>
<proteinExistence type="inferred from homology"/>
<dbReference type="InterPro" id="IPR018934">
    <property type="entry name" value="RIO_dom"/>
</dbReference>
<dbReference type="InterPro" id="IPR000687">
    <property type="entry name" value="RIO_kinase"/>
</dbReference>
<evidence type="ECO:0000256" key="23">
    <source>
        <dbReference type="SAM" id="MobiDB-lite"/>
    </source>
</evidence>
<evidence type="ECO:0000256" key="16">
    <source>
        <dbReference type="ARBA" id="ARBA00022859"/>
    </source>
</evidence>
<dbReference type="GO" id="GO:0045087">
    <property type="term" value="P:innate immune response"/>
    <property type="evidence" value="ECO:0007669"/>
    <property type="project" value="UniProtKB-KW"/>
</dbReference>
<evidence type="ECO:0000256" key="15">
    <source>
        <dbReference type="ARBA" id="ARBA00022842"/>
    </source>
</evidence>
<comment type="cofactor">
    <cofactor evidence="1 22">
        <name>Mg(2+)</name>
        <dbReference type="ChEBI" id="CHEBI:18420"/>
    </cofactor>
</comment>
<organism evidence="25 26">
    <name type="scientific">Pseudolycoriella hygida</name>
    <dbReference type="NCBI Taxonomy" id="35572"/>
    <lineage>
        <taxon>Eukaryota</taxon>
        <taxon>Metazoa</taxon>
        <taxon>Ecdysozoa</taxon>
        <taxon>Arthropoda</taxon>
        <taxon>Hexapoda</taxon>
        <taxon>Insecta</taxon>
        <taxon>Pterygota</taxon>
        <taxon>Neoptera</taxon>
        <taxon>Endopterygota</taxon>
        <taxon>Diptera</taxon>
        <taxon>Nematocera</taxon>
        <taxon>Sciaroidea</taxon>
        <taxon>Sciaridae</taxon>
        <taxon>Pseudolycoriella</taxon>
    </lineage>
</organism>
<keyword evidence="15 22" id="KW-0460">Magnesium</keyword>
<feature type="domain" description="RIO kinase" evidence="24">
    <location>
        <begin position="240"/>
        <end position="485"/>
    </location>
</feature>
<evidence type="ECO:0000256" key="19">
    <source>
        <dbReference type="ARBA" id="ARBA00048679"/>
    </source>
</evidence>
<evidence type="ECO:0000256" key="22">
    <source>
        <dbReference type="PIRNR" id="PIRNR038146"/>
    </source>
</evidence>
<dbReference type="InterPro" id="IPR017406">
    <property type="entry name" value="Ser/Thr_kinase_Rio3"/>
</dbReference>
<dbReference type="FunFam" id="3.30.200.20:FF:000200">
    <property type="entry name" value="Serine/threonine-protein kinase RIO3"/>
    <property type="match status" value="1"/>
</dbReference>
<evidence type="ECO:0000256" key="7">
    <source>
        <dbReference type="ARBA" id="ARBA00022527"/>
    </source>
</evidence>
<keyword evidence="7 22" id="KW-0723">Serine/threonine-protein kinase</keyword>
<evidence type="ECO:0000256" key="18">
    <source>
        <dbReference type="ARBA" id="ARBA00047899"/>
    </source>
</evidence>
<comment type="catalytic activity">
    <reaction evidence="18 22">
        <text>L-threonyl-[protein] + ATP = O-phospho-L-threonyl-[protein] + ADP + H(+)</text>
        <dbReference type="Rhea" id="RHEA:46608"/>
        <dbReference type="Rhea" id="RHEA-COMP:11060"/>
        <dbReference type="Rhea" id="RHEA-COMP:11605"/>
        <dbReference type="ChEBI" id="CHEBI:15378"/>
        <dbReference type="ChEBI" id="CHEBI:30013"/>
        <dbReference type="ChEBI" id="CHEBI:30616"/>
        <dbReference type="ChEBI" id="CHEBI:61977"/>
        <dbReference type="ChEBI" id="CHEBI:456216"/>
        <dbReference type="EC" id="2.7.11.1"/>
    </reaction>
</comment>
<comment type="subcellular location">
    <subcellularLocation>
        <location evidence="2">Cytoplasm</location>
    </subcellularLocation>
</comment>
<dbReference type="Gene3D" id="3.30.200.20">
    <property type="entry name" value="Phosphorylase Kinase, domain 1"/>
    <property type="match status" value="1"/>
</dbReference>
<evidence type="ECO:0000256" key="20">
    <source>
        <dbReference type="ARBA" id="ARBA00064322"/>
    </source>
</evidence>
<dbReference type="GO" id="GO:0005737">
    <property type="term" value="C:cytoplasm"/>
    <property type="evidence" value="ECO:0007669"/>
    <property type="project" value="UniProtKB-SubCell"/>
</dbReference>
<evidence type="ECO:0000313" key="25">
    <source>
        <dbReference type="EMBL" id="KAJ6634762.1"/>
    </source>
</evidence>
<evidence type="ECO:0000256" key="12">
    <source>
        <dbReference type="ARBA" id="ARBA00022741"/>
    </source>
</evidence>
<keyword evidence="10 22" id="KW-0808">Transferase</keyword>
<keyword evidence="9" id="KW-0399">Innate immunity</keyword>
<evidence type="ECO:0000256" key="6">
    <source>
        <dbReference type="ARBA" id="ARBA00022517"/>
    </source>
</evidence>
<evidence type="ECO:0000259" key="24">
    <source>
        <dbReference type="SMART" id="SM00090"/>
    </source>
</evidence>
<evidence type="ECO:0000256" key="3">
    <source>
        <dbReference type="ARBA" id="ARBA00009196"/>
    </source>
</evidence>
<feature type="region of interest" description="Disordered" evidence="23">
    <location>
        <begin position="539"/>
        <end position="560"/>
    </location>
</feature>
<sequence>MSSPWGKIEQPEAIEFHNIMSEEYARELQDKENRKFAQRISKQFTTNVLCEDIAAGPSGSDKCEMATEIPVEVLNAIKNDMPYQLDDFCDSDKLIAELLQEQYDHDRDCEIRRIEKHKNKDSKVSVSYCKYRTAGMDELIDSDEDREEPADPKHWDRFETNEKRLDNLPKKGYGLDEDGIMITKHDEKLCGVRNACRVMSFPPEFKTGDAAGFDMKLPNSVFNQLKIHSQKTKKTKANDRRENIATAEVSVDDKTRVLLYKLVNNQVLEQINGIVSTGKEAVILHALSDGNYTGALTLPKECAIKIFKTASNGFKQRDNYIKGDYRFKDRMSKQNNRTAINMWAEKEMHNLMRMQKHGINCPDVVLLKKNILVMSFIGEDNVAAPKLKEAGLSYDELELAYDEILSMMNKLYNEANLVHADLSEYNILWHKGKPWFIDVAQSVEPEHPSAKEFMMRDCNNISTFFTRKGLHNVKTKEELFSSITGLDSFAHNAAMLERIYDKGPSVVMATAPTTEDMPEILKPLTFPFDYAWDKTQEKKLAPPASDNVSEGENKSSLEVV</sequence>
<dbReference type="InterPro" id="IPR011009">
    <property type="entry name" value="Kinase-like_dom_sf"/>
</dbReference>
<dbReference type="PANTHER" id="PTHR45723">
    <property type="entry name" value="SERINE/THREONINE-PROTEIN KINASE RIO1"/>
    <property type="match status" value="1"/>
</dbReference>
<keyword evidence="11 22" id="KW-0479">Metal-binding</keyword>
<dbReference type="PROSITE" id="PS01245">
    <property type="entry name" value="RIO1"/>
    <property type="match status" value="1"/>
</dbReference>
<comment type="catalytic activity">
    <reaction evidence="19 22">
        <text>L-seryl-[protein] + ATP = O-phospho-L-seryl-[protein] + ADP + H(+)</text>
        <dbReference type="Rhea" id="RHEA:17989"/>
        <dbReference type="Rhea" id="RHEA-COMP:9863"/>
        <dbReference type="Rhea" id="RHEA-COMP:11604"/>
        <dbReference type="ChEBI" id="CHEBI:15378"/>
        <dbReference type="ChEBI" id="CHEBI:29999"/>
        <dbReference type="ChEBI" id="CHEBI:30616"/>
        <dbReference type="ChEBI" id="CHEBI:83421"/>
        <dbReference type="ChEBI" id="CHEBI:456216"/>
        <dbReference type="EC" id="2.7.11.1"/>
    </reaction>
</comment>
<evidence type="ECO:0000256" key="9">
    <source>
        <dbReference type="ARBA" id="ARBA00022588"/>
    </source>
</evidence>
<comment type="subunit">
    <text evidence="20">Interacts with CASP10. Interacts with IRF3; RIOK3 probably mediates the interaction of TBK1 with IRF3. Associated with 40S pre-ribosomal particles.</text>
</comment>
<dbReference type="GO" id="GO:0004674">
    <property type="term" value="F:protein serine/threonine kinase activity"/>
    <property type="evidence" value="ECO:0007669"/>
    <property type="project" value="UniProtKB-UniRule"/>
</dbReference>
<evidence type="ECO:0000256" key="1">
    <source>
        <dbReference type="ARBA" id="ARBA00001946"/>
    </source>
</evidence>
<keyword evidence="16" id="KW-0391">Immunity</keyword>
<keyword evidence="6" id="KW-0690">Ribosome biogenesis</keyword>
<evidence type="ECO:0000256" key="11">
    <source>
        <dbReference type="ARBA" id="ARBA00022723"/>
    </source>
</evidence>
<comment type="caution">
    <text evidence="25">The sequence shown here is derived from an EMBL/GenBank/DDBJ whole genome shotgun (WGS) entry which is preliminary data.</text>
</comment>
<dbReference type="InterPro" id="IPR018935">
    <property type="entry name" value="RIO_kinase_CS"/>
</dbReference>
<keyword evidence="8" id="KW-0597">Phosphoprotein</keyword>
<keyword evidence="14" id="KW-0067">ATP-binding</keyword>
<accession>A0A9Q0MR52</accession>
<dbReference type="Gene3D" id="1.10.510.10">
    <property type="entry name" value="Transferase(Phosphotransferase) domain 1"/>
    <property type="match status" value="1"/>
</dbReference>
<dbReference type="Proteomes" id="UP001151699">
    <property type="component" value="Chromosome C"/>
</dbReference>
<keyword evidence="12 22" id="KW-0547">Nucleotide-binding</keyword>
<dbReference type="InterPro" id="IPR051272">
    <property type="entry name" value="RIO-type_Ser/Thr_kinase"/>
</dbReference>
<dbReference type="GO" id="GO:0051607">
    <property type="term" value="P:defense response to virus"/>
    <property type="evidence" value="ECO:0007669"/>
    <property type="project" value="UniProtKB-KW"/>
</dbReference>
<name>A0A9Q0MR52_9DIPT</name>
<dbReference type="GO" id="GO:0042254">
    <property type="term" value="P:ribosome biogenesis"/>
    <property type="evidence" value="ECO:0007669"/>
    <property type="project" value="UniProtKB-KW"/>
</dbReference>
<dbReference type="EC" id="2.7.11.1" evidence="4 22"/>
<feature type="compositionally biased region" description="Basic and acidic residues" evidence="23">
    <location>
        <begin position="551"/>
        <end position="560"/>
    </location>
</feature>
<keyword evidence="26" id="KW-1185">Reference proteome</keyword>
<evidence type="ECO:0000256" key="13">
    <source>
        <dbReference type="ARBA" id="ARBA00022777"/>
    </source>
</evidence>
<dbReference type="SUPFAM" id="SSF56112">
    <property type="entry name" value="Protein kinase-like (PK-like)"/>
    <property type="match status" value="1"/>
</dbReference>
<evidence type="ECO:0000256" key="2">
    <source>
        <dbReference type="ARBA" id="ARBA00004496"/>
    </source>
</evidence>
<dbReference type="GO" id="GO:0046872">
    <property type="term" value="F:metal ion binding"/>
    <property type="evidence" value="ECO:0007669"/>
    <property type="project" value="UniProtKB-UniRule"/>
</dbReference>
<dbReference type="PIRSF" id="PIRSF038146">
    <property type="entry name" value="Ser/Thr_PK_RIO3"/>
    <property type="match status" value="1"/>
</dbReference>
<evidence type="ECO:0000256" key="8">
    <source>
        <dbReference type="ARBA" id="ARBA00022553"/>
    </source>
</evidence>
<keyword evidence="13 22" id="KW-0418">Kinase</keyword>
<gene>
    <name evidence="25" type="primary">Riok3</name>
    <name evidence="25" type="ORF">Bhyg_13341</name>
</gene>
<keyword evidence="5" id="KW-0963">Cytoplasm</keyword>